<dbReference type="Gene3D" id="3.30.420.40">
    <property type="match status" value="2"/>
</dbReference>
<keyword evidence="1" id="KW-0547">Nucleotide-binding</keyword>
<accession>K0RUP6</accession>
<dbReference type="EMBL" id="AGNL01032349">
    <property type="protein sequence ID" value="EJK56134.1"/>
    <property type="molecule type" value="Genomic_DNA"/>
</dbReference>
<dbReference type="AlphaFoldDB" id="K0RUP6"/>
<gene>
    <name evidence="3" type="ORF">THAOC_24038</name>
</gene>
<evidence type="ECO:0000313" key="3">
    <source>
        <dbReference type="EMBL" id="EJK56134.1"/>
    </source>
</evidence>
<dbReference type="SUPFAM" id="SSF53067">
    <property type="entry name" value="Actin-like ATPase domain"/>
    <property type="match status" value="1"/>
</dbReference>
<organism evidence="3 4">
    <name type="scientific">Thalassiosira oceanica</name>
    <name type="common">Marine diatom</name>
    <dbReference type="NCBI Taxonomy" id="159749"/>
    <lineage>
        <taxon>Eukaryota</taxon>
        <taxon>Sar</taxon>
        <taxon>Stramenopiles</taxon>
        <taxon>Ochrophyta</taxon>
        <taxon>Bacillariophyta</taxon>
        <taxon>Coscinodiscophyceae</taxon>
        <taxon>Thalassiosirophycidae</taxon>
        <taxon>Thalassiosirales</taxon>
        <taxon>Thalassiosiraceae</taxon>
        <taxon>Thalassiosira</taxon>
    </lineage>
</organism>
<keyword evidence="4" id="KW-1185">Reference proteome</keyword>
<evidence type="ECO:0000256" key="2">
    <source>
        <dbReference type="ARBA" id="ARBA00022840"/>
    </source>
</evidence>
<evidence type="ECO:0000313" key="4">
    <source>
        <dbReference type="Proteomes" id="UP000266841"/>
    </source>
</evidence>
<name>K0RUP6_THAOC</name>
<dbReference type="GO" id="GO:0140662">
    <property type="term" value="F:ATP-dependent protein folding chaperone"/>
    <property type="evidence" value="ECO:0007669"/>
    <property type="project" value="InterPro"/>
</dbReference>
<dbReference type="OrthoDB" id="2401965at2759"/>
<dbReference type="GO" id="GO:0005524">
    <property type="term" value="F:ATP binding"/>
    <property type="evidence" value="ECO:0007669"/>
    <property type="project" value="UniProtKB-KW"/>
</dbReference>
<dbReference type="Proteomes" id="UP000266841">
    <property type="component" value="Unassembled WGS sequence"/>
</dbReference>
<reference evidence="3 4" key="1">
    <citation type="journal article" date="2012" name="Genome Biol.">
        <title>Genome and low-iron response of an oceanic diatom adapted to chronic iron limitation.</title>
        <authorList>
            <person name="Lommer M."/>
            <person name="Specht M."/>
            <person name="Roy A.S."/>
            <person name="Kraemer L."/>
            <person name="Andreson R."/>
            <person name="Gutowska M.A."/>
            <person name="Wolf J."/>
            <person name="Bergner S.V."/>
            <person name="Schilhabel M.B."/>
            <person name="Klostermeier U.C."/>
            <person name="Beiko R.G."/>
            <person name="Rosenstiel P."/>
            <person name="Hippler M."/>
            <person name="Laroche J."/>
        </authorList>
    </citation>
    <scope>NUCLEOTIDE SEQUENCE [LARGE SCALE GENOMIC DNA]</scope>
    <source>
        <strain evidence="3 4">CCMP1005</strain>
    </source>
</reference>
<sequence length="105" mass="11137">MPVIGKLLKAVVGMVPQRTVHPDEAVALGCAVQAGILDGENEGLIGGMSAVLSPMQAAVMRALAQKRGMEVNERGELTMDDEELVVGGISGMMVVDEFDDEDDFY</sequence>
<proteinExistence type="predicted"/>
<evidence type="ECO:0000256" key="1">
    <source>
        <dbReference type="ARBA" id="ARBA00022741"/>
    </source>
</evidence>
<dbReference type="InterPro" id="IPR043129">
    <property type="entry name" value="ATPase_NBD"/>
</dbReference>
<dbReference type="InterPro" id="IPR013126">
    <property type="entry name" value="Hsp_70_fam"/>
</dbReference>
<dbReference type="Pfam" id="PF00012">
    <property type="entry name" value="HSP70"/>
    <property type="match status" value="1"/>
</dbReference>
<keyword evidence="2" id="KW-0067">ATP-binding</keyword>
<comment type="caution">
    <text evidence="3">The sequence shown here is derived from an EMBL/GenBank/DDBJ whole genome shotgun (WGS) entry which is preliminary data.</text>
</comment>
<protein>
    <submittedName>
        <fullName evidence="3">Uncharacterized protein</fullName>
    </submittedName>
</protein>
<dbReference type="eggNOG" id="KOG0102">
    <property type="taxonomic scope" value="Eukaryota"/>
</dbReference>